<organism evidence="3 4">
    <name type="scientific">Caballeronia novacaledonica</name>
    <dbReference type="NCBI Taxonomy" id="1544861"/>
    <lineage>
        <taxon>Bacteria</taxon>
        <taxon>Pseudomonadati</taxon>
        <taxon>Pseudomonadota</taxon>
        <taxon>Betaproteobacteria</taxon>
        <taxon>Burkholderiales</taxon>
        <taxon>Burkholderiaceae</taxon>
        <taxon>Caballeronia</taxon>
    </lineage>
</organism>
<gene>
    <name evidence="3" type="ORF">CBA19CS42_36945</name>
</gene>
<dbReference type="EMBL" id="BPUS01000033">
    <property type="protein sequence ID" value="GJH30227.1"/>
    <property type="molecule type" value="Genomic_DNA"/>
</dbReference>
<feature type="region of interest" description="Disordered" evidence="1">
    <location>
        <begin position="94"/>
        <end position="117"/>
    </location>
</feature>
<sequence>MKNWYAGITKQQKLMVWGLAGGVALISIVFAGTMEGLLLGLVPLGVLTYFQLGVTRKPEADGDPKNTPATLNERAEASKELQTRFNVARTLAQQAAPNDTRYRTPKGALKGLPDPDQIDWSKVGTAIKEAKEDASSK</sequence>
<proteinExistence type="predicted"/>
<dbReference type="Proteomes" id="UP001055111">
    <property type="component" value="Unassembled WGS sequence"/>
</dbReference>
<dbReference type="AlphaFoldDB" id="A0AA37IID5"/>
<keyword evidence="2" id="KW-0472">Membrane</keyword>
<evidence type="ECO:0000256" key="1">
    <source>
        <dbReference type="SAM" id="MobiDB-lite"/>
    </source>
</evidence>
<evidence type="ECO:0000256" key="2">
    <source>
        <dbReference type="SAM" id="Phobius"/>
    </source>
</evidence>
<reference evidence="3" key="1">
    <citation type="submission" date="2022-09" db="EMBL/GenBank/DDBJ databases">
        <title>Isolation and characterization of 3-chlorobenzoate degrading bacteria from soils in Shizuoka.</title>
        <authorList>
            <person name="Ifat A."/>
            <person name="Ogawa N."/>
            <person name="Kimbara K."/>
            <person name="Moriuchi R."/>
            <person name="Dohra H."/>
            <person name="Shintani M."/>
        </authorList>
    </citation>
    <scope>NUCLEOTIDE SEQUENCE</scope>
    <source>
        <strain evidence="3">19CS4-2</strain>
    </source>
</reference>
<evidence type="ECO:0000313" key="4">
    <source>
        <dbReference type="Proteomes" id="UP001055111"/>
    </source>
</evidence>
<feature type="region of interest" description="Disordered" evidence="1">
    <location>
        <begin position="56"/>
        <end position="79"/>
    </location>
</feature>
<keyword evidence="2" id="KW-0812">Transmembrane</keyword>
<protein>
    <submittedName>
        <fullName evidence="3">Uncharacterized protein</fullName>
    </submittedName>
</protein>
<evidence type="ECO:0000313" key="3">
    <source>
        <dbReference type="EMBL" id="GJH30227.1"/>
    </source>
</evidence>
<comment type="caution">
    <text evidence="3">The sequence shown here is derived from an EMBL/GenBank/DDBJ whole genome shotgun (WGS) entry which is preliminary data.</text>
</comment>
<keyword evidence="2" id="KW-1133">Transmembrane helix</keyword>
<dbReference type="RefSeq" id="WP_238217905.1">
    <property type="nucleotide sequence ID" value="NZ_BPUS01000033.1"/>
</dbReference>
<name>A0AA37IID5_9BURK</name>
<feature type="transmembrane region" description="Helical" evidence="2">
    <location>
        <begin position="14"/>
        <end position="31"/>
    </location>
</feature>
<accession>A0AA37IID5</accession>